<evidence type="ECO:0008006" key="3">
    <source>
        <dbReference type="Google" id="ProtNLM"/>
    </source>
</evidence>
<evidence type="ECO:0000313" key="2">
    <source>
        <dbReference type="Proteomes" id="UP000831019"/>
    </source>
</evidence>
<sequence length="219" mass="22647">MADFEDLENLEGRADRLNETLAQTSGLVSGFDGELRRMQSALSATGKDIAALEQGLSRGLRRAFDGVVFDGAKLSEVLTDLANLMIRSTYNAAMRPVTDHFGGLISEGVGGIVEGILPFANGAPFSQGKVMPFAQGGVVTSATAFPMRGGTGVMGEAGPEAIMPLARGADGKLGVRGAGGGSTTIVMNITTPDVQGFQRSQSQIAAQVSRALSAGNRNR</sequence>
<dbReference type="EMBL" id="CP085144">
    <property type="protein sequence ID" value="UOA15116.1"/>
    <property type="molecule type" value="Genomic_DNA"/>
</dbReference>
<name>A0ABY3ZNB0_9RHOB</name>
<reference evidence="2" key="1">
    <citation type="journal article" date="2022" name="Microorganisms">
        <title>Beyond the ABCs#Discovery of Three New Plasmid Types in Rhodobacterales (RepQ, RepY, RepW).</title>
        <authorList>
            <person name="Freese H.M."/>
            <person name="Ringel V."/>
            <person name="Overmann J."/>
            <person name="Petersen J."/>
        </authorList>
    </citation>
    <scope>NUCLEOTIDE SEQUENCE [LARGE SCALE GENOMIC DNA]</scope>
    <source>
        <strain evidence="2">DSM 109990</strain>
    </source>
</reference>
<proteinExistence type="predicted"/>
<protein>
    <recommendedName>
        <fullName evidence="3">Phage tail tape measure protein, lambda family</fullName>
    </recommendedName>
</protein>
<dbReference type="Proteomes" id="UP000831019">
    <property type="component" value="Chromosome"/>
</dbReference>
<accession>A0ABY3ZNB0</accession>
<organism evidence="1 2">
    <name type="scientific">Sulfitobacter dubius</name>
    <dbReference type="NCBI Taxonomy" id="218673"/>
    <lineage>
        <taxon>Bacteria</taxon>
        <taxon>Pseudomonadati</taxon>
        <taxon>Pseudomonadota</taxon>
        <taxon>Alphaproteobacteria</taxon>
        <taxon>Rhodobacterales</taxon>
        <taxon>Roseobacteraceae</taxon>
        <taxon>Sulfitobacter</taxon>
    </lineage>
</organism>
<gene>
    <name evidence="1" type="ORF">DSM109990_01936</name>
</gene>
<keyword evidence="2" id="KW-1185">Reference proteome</keyword>
<dbReference type="RefSeq" id="WP_243260774.1">
    <property type="nucleotide sequence ID" value="NZ_CP085144.1"/>
</dbReference>
<evidence type="ECO:0000313" key="1">
    <source>
        <dbReference type="EMBL" id="UOA15116.1"/>
    </source>
</evidence>